<evidence type="ECO:0000313" key="5">
    <source>
        <dbReference type="EMBL" id="SUA44855.1"/>
    </source>
</evidence>
<evidence type="ECO:0000259" key="4">
    <source>
        <dbReference type="Pfam" id="PF01965"/>
    </source>
</evidence>
<sequence length="254" mass="27445">MAIAHPIEHHEIIDVTRAQRPRVLMVVANPATSTTLNIPVGFWAAELTHPYYEFTRARYDITIASPDGGRVEMDAMSDPRDESRWSADDLITMGFVNTPELATLLDNSAELADLSHDDFDAIVVCGGQSPMFTFRGRKDLAALIGAFHAAEKPTAVLCHGTCALLDVVADDGTPLIKGKTMTGFANVEEDFSDQALGRTVMPFRIQDEATALGANFVTGGLFRAFAVRDGNLITGQQQYSGTKVARMVIGSLGI</sequence>
<dbReference type="PANTHER" id="PTHR48094">
    <property type="entry name" value="PROTEIN/NUCLEIC ACID DEGLYCASE DJ-1-RELATED"/>
    <property type="match status" value="1"/>
</dbReference>
<dbReference type="PANTHER" id="PTHR48094:SF11">
    <property type="entry name" value="GLUTATHIONE-INDEPENDENT GLYOXALASE HSP31-RELATED"/>
    <property type="match status" value="1"/>
</dbReference>
<dbReference type="CDD" id="cd03141">
    <property type="entry name" value="GATase1_Hsp31_like"/>
    <property type="match status" value="1"/>
</dbReference>
<protein>
    <submittedName>
        <fullName evidence="5">Chaperone protein HchA</fullName>
    </submittedName>
</protein>
<evidence type="ECO:0000256" key="2">
    <source>
        <dbReference type="ARBA" id="ARBA00023239"/>
    </source>
</evidence>
<dbReference type="Gene3D" id="3.40.50.880">
    <property type="match status" value="1"/>
</dbReference>
<reference evidence="5 6" key="1">
    <citation type="submission" date="2018-06" db="EMBL/GenBank/DDBJ databases">
        <authorList>
            <consortium name="Pathogen Informatics"/>
            <person name="Doyle S."/>
        </authorList>
    </citation>
    <scope>NUCLEOTIDE SEQUENCE [LARGE SCALE GENOMIC DNA]</scope>
    <source>
        <strain evidence="5 6">NCTC13184</strain>
    </source>
</reference>
<feature type="domain" description="DJ-1/PfpI" evidence="4">
    <location>
        <begin position="42"/>
        <end position="241"/>
    </location>
</feature>
<organism evidence="5 6">
    <name type="scientific">Nocardia africana</name>
    <dbReference type="NCBI Taxonomy" id="134964"/>
    <lineage>
        <taxon>Bacteria</taxon>
        <taxon>Bacillati</taxon>
        <taxon>Actinomycetota</taxon>
        <taxon>Actinomycetes</taxon>
        <taxon>Mycobacteriales</taxon>
        <taxon>Nocardiaceae</taxon>
        <taxon>Nocardia</taxon>
    </lineage>
</organism>
<evidence type="ECO:0000256" key="1">
    <source>
        <dbReference type="ARBA" id="ARBA00023016"/>
    </source>
</evidence>
<gene>
    <name evidence="5" type="ORF">NCTC13184_03377</name>
</gene>
<keyword evidence="2" id="KW-0456">Lyase</keyword>
<dbReference type="EMBL" id="UGRU01000001">
    <property type="protein sequence ID" value="SUA44855.1"/>
    <property type="molecule type" value="Genomic_DNA"/>
</dbReference>
<dbReference type="InterPro" id="IPR050325">
    <property type="entry name" value="Prot/Nucl_acid_deglycase"/>
</dbReference>
<proteinExistence type="inferred from homology"/>
<evidence type="ECO:0000256" key="3">
    <source>
        <dbReference type="ARBA" id="ARBA00038493"/>
    </source>
</evidence>
<keyword evidence="1" id="KW-0346">Stress response</keyword>
<dbReference type="InterPro" id="IPR002818">
    <property type="entry name" value="DJ-1/PfpI"/>
</dbReference>
<dbReference type="GO" id="GO:0019172">
    <property type="term" value="F:glyoxalase III activity"/>
    <property type="evidence" value="ECO:0007669"/>
    <property type="project" value="TreeGrafter"/>
</dbReference>
<dbReference type="Pfam" id="PF01965">
    <property type="entry name" value="DJ-1_PfpI"/>
    <property type="match status" value="1"/>
</dbReference>
<dbReference type="OrthoDB" id="9792284at2"/>
<accession>A0A378WW50</accession>
<dbReference type="Proteomes" id="UP000255082">
    <property type="component" value="Unassembled WGS sequence"/>
</dbReference>
<dbReference type="GO" id="GO:0019243">
    <property type="term" value="P:methylglyoxal catabolic process to D-lactate via S-lactoyl-glutathione"/>
    <property type="evidence" value="ECO:0007669"/>
    <property type="project" value="TreeGrafter"/>
</dbReference>
<dbReference type="SUPFAM" id="SSF52317">
    <property type="entry name" value="Class I glutamine amidotransferase-like"/>
    <property type="match status" value="1"/>
</dbReference>
<dbReference type="AlphaFoldDB" id="A0A378WW50"/>
<name>A0A378WW50_9NOCA</name>
<evidence type="ECO:0000313" key="6">
    <source>
        <dbReference type="Proteomes" id="UP000255082"/>
    </source>
</evidence>
<dbReference type="InterPro" id="IPR029062">
    <property type="entry name" value="Class_I_gatase-like"/>
</dbReference>
<comment type="similarity">
    <text evidence="3">Belongs to the peptidase C56 family. HSP31-like subfamily.</text>
</comment>
<dbReference type="GO" id="GO:0005737">
    <property type="term" value="C:cytoplasm"/>
    <property type="evidence" value="ECO:0007669"/>
    <property type="project" value="TreeGrafter"/>
</dbReference>